<feature type="domain" description="Ketopantoate reductase N-terminal" evidence="2">
    <location>
        <begin position="3"/>
        <end position="101"/>
    </location>
</feature>
<sequence length="352" mass="38864">MTYAVIGGGNTGQAIAGYLALNDEKVSLYTRDENRAARISREGLDVTGIYSGYVQLKASTSMEQVLSGAEIIIVSTTADGHKPVIKEMQPYLEPNQTIVFIPGYWGAIECKQILGSDIETKNITIAETSAQPFISNADDAGGVVIRRIKSNVLVSTLSTSNGQPALPLRFWERFPHLIPSKNIFETSFNNTNVVVHVPISVFNASRIDDSKAFRFYPDGVSPLTVRYIEKVDEERRKIADLFHVETQDILSILNNFYGTDYSDLYKALPGLFPEGNGPTTLNHRYFTEDIPFGLVAISEIAKKAGIDIPYTDSLIDITCLLSAVDYRKEGVNLENITFEELSSYGAAEKLIN</sequence>
<accession>A0A0U2XUY7</accession>
<dbReference type="InterPro" id="IPR013328">
    <property type="entry name" value="6PGD_dom2"/>
</dbReference>
<dbReference type="OrthoDB" id="1073746at2"/>
<dbReference type="AlphaFoldDB" id="A0A0U2XUY7"/>
<dbReference type="InterPro" id="IPR036291">
    <property type="entry name" value="NAD(P)-bd_dom_sf"/>
</dbReference>
<proteinExistence type="predicted"/>
<dbReference type="Gene3D" id="3.40.50.720">
    <property type="entry name" value="NAD(P)-binding Rossmann-like Domain"/>
    <property type="match status" value="1"/>
</dbReference>
<dbReference type="STRING" id="200991.AUC31_14985"/>
<dbReference type="Pfam" id="PF02317">
    <property type="entry name" value="Octopine_DH"/>
    <property type="match status" value="1"/>
</dbReference>
<dbReference type="InterPro" id="IPR003421">
    <property type="entry name" value="Opine_DH"/>
</dbReference>
<dbReference type="InterPro" id="IPR051729">
    <property type="entry name" value="Opine/Lysopine_DH"/>
</dbReference>
<dbReference type="InterPro" id="IPR008927">
    <property type="entry name" value="6-PGluconate_DH-like_C_sf"/>
</dbReference>
<reference evidence="3" key="1">
    <citation type="submission" date="2016-01" db="EMBL/GenBank/DDBJ databases">
        <title>Complete genome of Planococcus rifietoensis type strain M8.</title>
        <authorList>
            <person name="See-Too W.S."/>
        </authorList>
    </citation>
    <scope>NUCLEOTIDE SEQUENCE [LARGE SCALE GENOMIC DNA]</scope>
    <source>
        <strain evidence="3">M8</strain>
    </source>
</reference>
<dbReference type="GO" id="GO:0016491">
    <property type="term" value="F:oxidoreductase activity"/>
    <property type="evidence" value="ECO:0007669"/>
    <property type="project" value="InterPro"/>
</dbReference>
<dbReference type="PANTHER" id="PTHR38015">
    <property type="entry name" value="BLR6086 PROTEIN"/>
    <property type="match status" value="1"/>
</dbReference>
<gene>
    <name evidence="3" type="ORF">AUC31_14985</name>
</gene>
<dbReference type="EMBL" id="CP013659">
    <property type="protein sequence ID" value="ALS76424.1"/>
    <property type="molecule type" value="Genomic_DNA"/>
</dbReference>
<protein>
    <recommendedName>
        <fullName evidence="5">NAD/NADP octopine/nopaline dehydrogenase</fullName>
    </recommendedName>
</protein>
<dbReference type="SUPFAM" id="SSF48179">
    <property type="entry name" value="6-phosphogluconate dehydrogenase C-terminal domain-like"/>
    <property type="match status" value="1"/>
</dbReference>
<dbReference type="Proteomes" id="UP000067683">
    <property type="component" value="Chromosome"/>
</dbReference>
<dbReference type="RefSeq" id="WP_058383126.1">
    <property type="nucleotide sequence ID" value="NZ_CP013659.2"/>
</dbReference>
<name>A0A0U2XUY7_9BACL</name>
<organism evidence="3 4">
    <name type="scientific">Planococcus rifietoensis</name>
    <dbReference type="NCBI Taxonomy" id="200991"/>
    <lineage>
        <taxon>Bacteria</taxon>
        <taxon>Bacillati</taxon>
        <taxon>Bacillota</taxon>
        <taxon>Bacilli</taxon>
        <taxon>Bacillales</taxon>
        <taxon>Caryophanaceae</taxon>
        <taxon>Planococcus</taxon>
    </lineage>
</organism>
<evidence type="ECO:0000313" key="3">
    <source>
        <dbReference type="EMBL" id="ALS76424.1"/>
    </source>
</evidence>
<dbReference type="Pfam" id="PF02558">
    <property type="entry name" value="ApbA"/>
    <property type="match status" value="1"/>
</dbReference>
<evidence type="ECO:0008006" key="5">
    <source>
        <dbReference type="Google" id="ProtNLM"/>
    </source>
</evidence>
<evidence type="ECO:0000259" key="1">
    <source>
        <dbReference type="Pfam" id="PF02317"/>
    </source>
</evidence>
<evidence type="ECO:0000313" key="4">
    <source>
        <dbReference type="Proteomes" id="UP000067683"/>
    </source>
</evidence>
<dbReference type="KEGG" id="prt:AUC31_14985"/>
<keyword evidence="4" id="KW-1185">Reference proteome</keyword>
<evidence type="ECO:0000259" key="2">
    <source>
        <dbReference type="Pfam" id="PF02558"/>
    </source>
</evidence>
<dbReference type="SUPFAM" id="SSF51735">
    <property type="entry name" value="NAD(P)-binding Rossmann-fold domains"/>
    <property type="match status" value="1"/>
</dbReference>
<dbReference type="PANTHER" id="PTHR38015:SF1">
    <property type="entry name" value="OPINE DEHYDROGENASE DOMAIN-CONTAINING PROTEIN"/>
    <property type="match status" value="1"/>
</dbReference>
<dbReference type="InterPro" id="IPR013332">
    <property type="entry name" value="KPR_N"/>
</dbReference>
<dbReference type="Gene3D" id="1.10.1040.10">
    <property type="entry name" value="N-(1-d-carboxylethyl)-l-norvaline Dehydrogenase, domain 2"/>
    <property type="match status" value="1"/>
</dbReference>
<feature type="domain" description="Opine dehydrogenase" evidence="1">
    <location>
        <begin position="180"/>
        <end position="319"/>
    </location>
</feature>